<keyword evidence="1" id="KW-0812">Transmembrane</keyword>
<evidence type="ECO:0000313" key="3">
    <source>
        <dbReference type="Proteomes" id="UP001180481"/>
    </source>
</evidence>
<keyword evidence="1" id="KW-1133">Transmembrane helix</keyword>
<keyword evidence="1" id="KW-0472">Membrane</keyword>
<accession>A0ABY9RB80</accession>
<feature type="transmembrane region" description="Helical" evidence="1">
    <location>
        <begin position="38"/>
        <end position="62"/>
    </location>
</feature>
<dbReference type="EMBL" id="CP133721">
    <property type="protein sequence ID" value="WMW77472.1"/>
    <property type="molecule type" value="Genomic_DNA"/>
</dbReference>
<evidence type="ECO:0000256" key="1">
    <source>
        <dbReference type="SAM" id="Phobius"/>
    </source>
</evidence>
<dbReference type="Proteomes" id="UP001180481">
    <property type="component" value="Chromosome"/>
</dbReference>
<name>A0ABY9RB80_9FLAO</name>
<dbReference type="RefSeq" id="WP_309531823.1">
    <property type="nucleotide sequence ID" value="NZ_CP133721.1"/>
</dbReference>
<feature type="transmembrane region" description="Helical" evidence="1">
    <location>
        <begin position="69"/>
        <end position="92"/>
    </location>
</feature>
<gene>
    <name evidence="2" type="ORF">RF683_08240</name>
</gene>
<reference evidence="2" key="1">
    <citation type="submission" date="2023-09" db="EMBL/GenBank/DDBJ databases">
        <title>Flavobacterium sp. 20NA77.7 isolated from freshwater.</title>
        <authorList>
            <person name="Le V."/>
            <person name="Ko S.-R."/>
            <person name="Ahn C.-Y."/>
            <person name="Oh H.-M."/>
        </authorList>
    </citation>
    <scope>NUCLEOTIDE SEQUENCE</scope>
    <source>
        <strain evidence="2">20NA77.7</strain>
    </source>
</reference>
<organism evidence="2 3">
    <name type="scientific">Flavobacterium nakdongensis</name>
    <dbReference type="NCBI Taxonomy" id="3073563"/>
    <lineage>
        <taxon>Bacteria</taxon>
        <taxon>Pseudomonadati</taxon>
        <taxon>Bacteroidota</taxon>
        <taxon>Flavobacteriia</taxon>
        <taxon>Flavobacteriales</taxon>
        <taxon>Flavobacteriaceae</taxon>
        <taxon>Flavobacterium</taxon>
    </lineage>
</organism>
<evidence type="ECO:0008006" key="4">
    <source>
        <dbReference type="Google" id="ProtNLM"/>
    </source>
</evidence>
<protein>
    <recommendedName>
        <fullName evidence="4">PH domain-containing protein</fullName>
    </recommendedName>
</protein>
<feature type="transmembrane region" description="Helical" evidence="1">
    <location>
        <begin position="9"/>
        <end position="26"/>
    </location>
</feature>
<sequence>MSIDKRKKFGFFIFAIFLFCYFFYLLDKNEILEIKQQGFKSFVCLGLIPLSFFSILFSFFSFKKMSTRFIVSLLPTIAIIQILSFGIVRTVFVSSAWKTQHIYYQNKFDSSKKVEYQMMDIGAFGYRRRTVEVNYITDWFFISKEVGIYNSDWKKVTIEVNELKLK</sequence>
<evidence type="ECO:0000313" key="2">
    <source>
        <dbReference type="EMBL" id="WMW77472.1"/>
    </source>
</evidence>
<proteinExistence type="predicted"/>
<keyword evidence="3" id="KW-1185">Reference proteome</keyword>